<keyword evidence="4 7" id="KW-0812">Transmembrane</keyword>
<comment type="similarity">
    <text evidence="7">Belongs to the binding-protein-dependent transport system permease family.</text>
</comment>
<evidence type="ECO:0000256" key="5">
    <source>
        <dbReference type="ARBA" id="ARBA00022989"/>
    </source>
</evidence>
<keyword evidence="6 7" id="KW-0472">Membrane</keyword>
<sequence>MASETTEWTAHSTEPAGVKDTLVEFLSRKRVLMALTLLPALSLFVIMIVVPVVWTIAASFNSISAFSPEWTWVGLENYRVVLSDPQFGTVLSRSIYFATGSVLLQLVLGTGIALLINRSFKLNSVARAVVMLPYLIPTAIVAYLALWMLNSQWGIINQLLVQAGLINQHIAWLGSPELAMLIIILVNSWKFSIFVTIMVLARLQGIPTGFYEAAQMAGASRFQQFRDITLPNLKGVIFIVLLLRGVWMFNKFDIIWILTGGGPINVTTTAPIYAYKTAFNQYALGRSAAISTILFGMLSVVAALYFYRFDPSKEVRVE</sequence>
<evidence type="ECO:0000313" key="10">
    <source>
        <dbReference type="Proteomes" id="UP000199607"/>
    </source>
</evidence>
<feature type="domain" description="ABC transmembrane type-1" evidence="8">
    <location>
        <begin position="91"/>
        <end position="305"/>
    </location>
</feature>
<keyword evidence="10" id="KW-1185">Reference proteome</keyword>
<dbReference type="Proteomes" id="UP000199607">
    <property type="component" value="Unassembled WGS sequence"/>
</dbReference>
<dbReference type="RefSeq" id="WP_089872841.1">
    <property type="nucleotide sequence ID" value="NZ_FOTC01000013.1"/>
</dbReference>
<evidence type="ECO:0000256" key="7">
    <source>
        <dbReference type="RuleBase" id="RU363032"/>
    </source>
</evidence>
<organism evidence="9 10">
    <name type="scientific">Halogranum rubrum</name>
    <dbReference type="NCBI Taxonomy" id="553466"/>
    <lineage>
        <taxon>Archaea</taxon>
        <taxon>Methanobacteriati</taxon>
        <taxon>Methanobacteriota</taxon>
        <taxon>Stenosarchaea group</taxon>
        <taxon>Halobacteria</taxon>
        <taxon>Halobacteriales</taxon>
        <taxon>Haloferacaceae</taxon>
    </lineage>
</organism>
<proteinExistence type="inferred from homology"/>
<dbReference type="Pfam" id="PF00528">
    <property type="entry name" value="BPD_transp_1"/>
    <property type="match status" value="1"/>
</dbReference>
<dbReference type="GO" id="GO:0005886">
    <property type="term" value="C:plasma membrane"/>
    <property type="evidence" value="ECO:0007669"/>
    <property type="project" value="UniProtKB-SubCell"/>
</dbReference>
<feature type="transmembrane region" description="Helical" evidence="7">
    <location>
        <begin position="287"/>
        <end position="307"/>
    </location>
</feature>
<feature type="transmembrane region" description="Helical" evidence="7">
    <location>
        <begin position="128"/>
        <end position="149"/>
    </location>
</feature>
<evidence type="ECO:0000259" key="8">
    <source>
        <dbReference type="PROSITE" id="PS50928"/>
    </source>
</evidence>
<dbReference type="PROSITE" id="PS50928">
    <property type="entry name" value="ABC_TM1"/>
    <property type="match status" value="1"/>
</dbReference>
<dbReference type="AlphaFoldDB" id="A0A1I4JQ81"/>
<keyword evidence="5 7" id="KW-1133">Transmembrane helix</keyword>
<accession>A0A1I4JQ81</accession>
<keyword evidence="9" id="KW-0762">Sugar transport</keyword>
<feature type="transmembrane region" description="Helical" evidence="7">
    <location>
        <begin position="255"/>
        <end position="275"/>
    </location>
</feature>
<dbReference type="EMBL" id="FOTC01000013">
    <property type="protein sequence ID" value="SFL68755.1"/>
    <property type="molecule type" value="Genomic_DNA"/>
</dbReference>
<dbReference type="InterPro" id="IPR000515">
    <property type="entry name" value="MetI-like"/>
</dbReference>
<dbReference type="PANTHER" id="PTHR43005:SF1">
    <property type="entry name" value="SPERMIDINE_PUTRESCINE TRANSPORT SYSTEM PERMEASE PROTEIN"/>
    <property type="match status" value="1"/>
</dbReference>
<keyword evidence="2 7" id="KW-0813">Transport</keyword>
<dbReference type="SUPFAM" id="SSF161098">
    <property type="entry name" value="MetI-like"/>
    <property type="match status" value="1"/>
</dbReference>
<protein>
    <submittedName>
        <fullName evidence="9">Multiple sugar transport system permease protein</fullName>
    </submittedName>
</protein>
<dbReference type="InterPro" id="IPR035906">
    <property type="entry name" value="MetI-like_sf"/>
</dbReference>
<evidence type="ECO:0000256" key="1">
    <source>
        <dbReference type="ARBA" id="ARBA00004651"/>
    </source>
</evidence>
<feature type="transmembrane region" description="Helical" evidence="7">
    <location>
        <begin position="230"/>
        <end position="249"/>
    </location>
</feature>
<keyword evidence="3" id="KW-1003">Cell membrane</keyword>
<feature type="transmembrane region" description="Helical" evidence="7">
    <location>
        <begin position="31"/>
        <end position="57"/>
    </location>
</feature>
<dbReference type="STRING" id="553466.SAMN04487950_4611"/>
<reference evidence="10" key="1">
    <citation type="submission" date="2016-10" db="EMBL/GenBank/DDBJ databases">
        <authorList>
            <person name="Varghese N."/>
            <person name="Submissions S."/>
        </authorList>
    </citation>
    <scope>NUCLEOTIDE SEQUENCE [LARGE SCALE GENOMIC DNA]</scope>
    <source>
        <strain evidence="10">CGMCC 1.7738</strain>
    </source>
</reference>
<evidence type="ECO:0000256" key="3">
    <source>
        <dbReference type="ARBA" id="ARBA00022475"/>
    </source>
</evidence>
<feature type="transmembrane region" description="Helical" evidence="7">
    <location>
        <begin position="178"/>
        <end position="201"/>
    </location>
</feature>
<dbReference type="Gene3D" id="1.10.3720.10">
    <property type="entry name" value="MetI-like"/>
    <property type="match status" value="1"/>
</dbReference>
<evidence type="ECO:0000256" key="4">
    <source>
        <dbReference type="ARBA" id="ARBA00022692"/>
    </source>
</evidence>
<comment type="subcellular location">
    <subcellularLocation>
        <location evidence="1 7">Cell membrane</location>
        <topology evidence="1 7">Multi-pass membrane protein</topology>
    </subcellularLocation>
</comment>
<feature type="transmembrane region" description="Helical" evidence="7">
    <location>
        <begin position="95"/>
        <end position="116"/>
    </location>
</feature>
<evidence type="ECO:0000256" key="2">
    <source>
        <dbReference type="ARBA" id="ARBA00022448"/>
    </source>
</evidence>
<evidence type="ECO:0000313" key="9">
    <source>
        <dbReference type="EMBL" id="SFL68755.1"/>
    </source>
</evidence>
<dbReference type="PANTHER" id="PTHR43005">
    <property type="entry name" value="BLR7065 PROTEIN"/>
    <property type="match status" value="1"/>
</dbReference>
<name>A0A1I4JQ81_9EURY</name>
<dbReference type="CDD" id="cd06261">
    <property type="entry name" value="TM_PBP2"/>
    <property type="match status" value="1"/>
</dbReference>
<gene>
    <name evidence="9" type="ORF">SAMN04487950_4611</name>
</gene>
<evidence type="ECO:0000256" key="6">
    <source>
        <dbReference type="ARBA" id="ARBA00023136"/>
    </source>
</evidence>
<dbReference type="GO" id="GO:0055085">
    <property type="term" value="P:transmembrane transport"/>
    <property type="evidence" value="ECO:0007669"/>
    <property type="project" value="InterPro"/>
</dbReference>